<dbReference type="Pfam" id="PF16452">
    <property type="entry name" value="Phage_CI_C"/>
    <property type="match status" value="1"/>
</dbReference>
<keyword evidence="4" id="KW-1185">Reference proteome</keyword>
<name>A0A9J6PQ46_9GAMM</name>
<reference evidence="3" key="1">
    <citation type="submission" date="2022-09" db="EMBL/GenBank/DDBJ databases">
        <title>Winslowiella arboricola sp. nov., isolated from bleeding cankers on broadleaf hosts.</title>
        <authorList>
            <person name="Brady C."/>
            <person name="Kaur S."/>
            <person name="Crampton B."/>
            <person name="Maddock D."/>
            <person name="Arnold D."/>
            <person name="Denman S."/>
        </authorList>
    </citation>
    <scope>NUCLEOTIDE SEQUENCE</scope>
    <source>
        <strain evidence="3">BAC 15a-03b</strain>
    </source>
</reference>
<feature type="domain" description="Bacteriophage CI repressor N-terminal" evidence="1">
    <location>
        <begin position="10"/>
        <end position="70"/>
    </location>
</feature>
<proteinExistence type="predicted"/>
<evidence type="ECO:0000259" key="1">
    <source>
        <dbReference type="Pfam" id="PF07022"/>
    </source>
</evidence>
<accession>A0A9J6PQ46</accession>
<evidence type="ECO:0000259" key="2">
    <source>
        <dbReference type="Pfam" id="PF16452"/>
    </source>
</evidence>
<dbReference type="RefSeq" id="WP_267142462.1">
    <property type="nucleotide sequence ID" value="NZ_JAODIL010000069.1"/>
</dbReference>
<dbReference type="GO" id="GO:0003677">
    <property type="term" value="F:DNA binding"/>
    <property type="evidence" value="ECO:0007669"/>
    <property type="project" value="InterPro"/>
</dbReference>
<dbReference type="GO" id="GO:0045892">
    <property type="term" value="P:negative regulation of DNA-templated transcription"/>
    <property type="evidence" value="ECO:0007669"/>
    <property type="project" value="InterPro"/>
</dbReference>
<dbReference type="InterPro" id="IPR010982">
    <property type="entry name" value="Lambda_DNA-bd_dom_sf"/>
</dbReference>
<evidence type="ECO:0000313" key="3">
    <source>
        <dbReference type="EMBL" id="MCU5777805.1"/>
    </source>
</evidence>
<protein>
    <submittedName>
        <fullName evidence="3">Helix-turn-helix domain-containing protein</fullName>
    </submittedName>
</protein>
<organism evidence="3 4">
    <name type="scientific">Winslowiella arboricola</name>
    <dbReference type="NCBI Taxonomy" id="2978220"/>
    <lineage>
        <taxon>Bacteria</taxon>
        <taxon>Pseudomonadati</taxon>
        <taxon>Pseudomonadota</taxon>
        <taxon>Gammaproteobacteria</taxon>
        <taxon>Enterobacterales</taxon>
        <taxon>Erwiniaceae</taxon>
        <taxon>Winslowiella</taxon>
    </lineage>
</organism>
<sequence length="285" mass="30858">MTIDFGDAKDVLERILNSYGVKSRPELAELLHIPLPTINNWVARGSVPGNYVIQCSLETKADLQWLVSGELKNVSSPSVTDGTLHGKELYDLMLASGGKAVLRRILDAYGFTMQKQLGDLLDIASGTMSAWVRRDYFPGDVVVACALDTGVSLRWLATGKGAPGEKAETPASNPIGLRKLNKYKLNGGSLDAAGEWWADSSLLSSDIKQPAFIEKGAISWIVDLGAESVSNGLWILDIDGNKDIYQVVRIPGNRIKVSDSKSEFECSTEDVKPVGMVTLTLTKNS</sequence>
<comment type="caution">
    <text evidence="3">The sequence shown here is derived from an EMBL/GenBank/DDBJ whole genome shotgun (WGS) entry which is preliminary data.</text>
</comment>
<dbReference type="Gene3D" id="1.10.260.40">
    <property type="entry name" value="lambda repressor-like DNA-binding domains"/>
    <property type="match status" value="2"/>
</dbReference>
<gene>
    <name evidence="3" type="ORF">N5923_09900</name>
</gene>
<dbReference type="Pfam" id="PF07022">
    <property type="entry name" value="Phage_CI_repr"/>
    <property type="match status" value="2"/>
</dbReference>
<dbReference type="InterPro" id="IPR032499">
    <property type="entry name" value="Phage_CI_C"/>
</dbReference>
<evidence type="ECO:0000313" key="4">
    <source>
        <dbReference type="Proteomes" id="UP001064262"/>
    </source>
</evidence>
<dbReference type="GO" id="GO:0051259">
    <property type="term" value="P:protein complex oligomerization"/>
    <property type="evidence" value="ECO:0007669"/>
    <property type="project" value="InterPro"/>
</dbReference>
<dbReference type="AlphaFoldDB" id="A0A9J6PQ46"/>
<feature type="domain" description="Bacteriophage CI repressor C-terminal" evidence="2">
    <location>
        <begin position="180"/>
        <end position="277"/>
    </location>
</feature>
<feature type="domain" description="Bacteriophage CI repressor N-terminal" evidence="1">
    <location>
        <begin position="100"/>
        <end position="162"/>
    </location>
</feature>
<dbReference type="Proteomes" id="UP001064262">
    <property type="component" value="Unassembled WGS sequence"/>
</dbReference>
<dbReference type="InterPro" id="IPR010744">
    <property type="entry name" value="Phage_CI_N"/>
</dbReference>
<dbReference type="EMBL" id="JAODIM010000040">
    <property type="protein sequence ID" value="MCU5777805.1"/>
    <property type="molecule type" value="Genomic_DNA"/>
</dbReference>
<dbReference type="Gene3D" id="2.10.109.10">
    <property type="entry name" value="Umud Fragment, subunit A"/>
    <property type="match status" value="1"/>
</dbReference>